<dbReference type="Proteomes" id="UP000027265">
    <property type="component" value="Unassembled WGS sequence"/>
</dbReference>
<dbReference type="HOGENOM" id="CLU_009854_1_0_1"/>
<dbReference type="STRING" id="933084.A0A067QJC6"/>
<dbReference type="PROSITE" id="PS50263">
    <property type="entry name" value="CN_HYDROLASE"/>
    <property type="match status" value="1"/>
</dbReference>
<dbReference type="InterPro" id="IPR039703">
    <property type="entry name" value="Nta1"/>
</dbReference>
<dbReference type="GO" id="GO:0070773">
    <property type="term" value="F:protein-N-terminal glutamine amidohydrolase activity"/>
    <property type="evidence" value="ECO:0007669"/>
    <property type="project" value="InterPro"/>
</dbReference>
<dbReference type="InterPro" id="IPR003010">
    <property type="entry name" value="C-N_Hydrolase"/>
</dbReference>
<dbReference type="PANTHER" id="PTHR11750:SF26">
    <property type="entry name" value="PROTEIN N-TERMINAL AMIDASE"/>
    <property type="match status" value="1"/>
</dbReference>
<name>A0A067QJC6_9AGAM</name>
<organism evidence="2 3">
    <name type="scientific">Jaapia argillacea MUCL 33604</name>
    <dbReference type="NCBI Taxonomy" id="933084"/>
    <lineage>
        <taxon>Eukaryota</taxon>
        <taxon>Fungi</taxon>
        <taxon>Dikarya</taxon>
        <taxon>Basidiomycota</taxon>
        <taxon>Agaricomycotina</taxon>
        <taxon>Agaricomycetes</taxon>
        <taxon>Agaricomycetidae</taxon>
        <taxon>Jaapiales</taxon>
        <taxon>Jaapiaceae</taxon>
        <taxon>Jaapia</taxon>
    </lineage>
</organism>
<reference evidence="3" key="1">
    <citation type="journal article" date="2014" name="Proc. Natl. Acad. Sci. U.S.A.">
        <title>Extensive sampling of basidiomycete genomes demonstrates inadequacy of the white-rot/brown-rot paradigm for wood decay fungi.</title>
        <authorList>
            <person name="Riley R."/>
            <person name="Salamov A.A."/>
            <person name="Brown D.W."/>
            <person name="Nagy L.G."/>
            <person name="Floudas D."/>
            <person name="Held B.W."/>
            <person name="Levasseur A."/>
            <person name="Lombard V."/>
            <person name="Morin E."/>
            <person name="Otillar R."/>
            <person name="Lindquist E.A."/>
            <person name="Sun H."/>
            <person name="LaButti K.M."/>
            <person name="Schmutz J."/>
            <person name="Jabbour D."/>
            <person name="Luo H."/>
            <person name="Baker S.E."/>
            <person name="Pisabarro A.G."/>
            <person name="Walton J.D."/>
            <person name="Blanchette R.A."/>
            <person name="Henrissat B."/>
            <person name="Martin F."/>
            <person name="Cullen D."/>
            <person name="Hibbett D.S."/>
            <person name="Grigoriev I.V."/>
        </authorList>
    </citation>
    <scope>NUCLEOTIDE SEQUENCE [LARGE SCALE GENOMIC DNA]</scope>
    <source>
        <strain evidence="3">MUCL 33604</strain>
    </source>
</reference>
<dbReference type="Gene3D" id="3.60.110.10">
    <property type="entry name" value="Carbon-nitrogen hydrolase"/>
    <property type="match status" value="1"/>
</dbReference>
<evidence type="ECO:0000313" key="2">
    <source>
        <dbReference type="EMBL" id="KDQ62726.1"/>
    </source>
</evidence>
<keyword evidence="3" id="KW-1185">Reference proteome</keyword>
<dbReference type="OrthoDB" id="201515at2759"/>
<evidence type="ECO:0000259" key="1">
    <source>
        <dbReference type="PROSITE" id="PS50263"/>
    </source>
</evidence>
<dbReference type="InterPro" id="IPR036526">
    <property type="entry name" value="C-N_Hydrolase_sf"/>
</dbReference>
<dbReference type="PANTHER" id="PTHR11750">
    <property type="entry name" value="PROTEIN N-TERMINAL AMIDASE"/>
    <property type="match status" value="1"/>
</dbReference>
<dbReference type="EMBL" id="KL197711">
    <property type="protein sequence ID" value="KDQ62726.1"/>
    <property type="molecule type" value="Genomic_DNA"/>
</dbReference>
<proteinExistence type="predicted"/>
<accession>A0A067QJC6</accession>
<dbReference type="AlphaFoldDB" id="A0A067QJC6"/>
<gene>
    <name evidence="2" type="ORF">JAAARDRAFT_30627</name>
</gene>
<sequence>MVAQRPPIRIGVVQFWPELGQVEENIERARQICAKLEPRSIDLLCLPEMIFTGYVFPNAAFIRPYLEEPQTGPTSKFCAEMAKRLHCYVTAGYPELLKPSERVFGFDLEGNEVEKIGANSAALYGPGGEWVGGYRKTNLFQTDMSWAKPGTGFTTFSLPSPLDTMSMGICMDLNPQPPADWTLAERPYEIADYCLTKGTRVLVLLNAWLDSKRDEDDEVDKYVMNYWAARLRPLWVRPPGEGSEIDGSDNESVALHDHEGDETIVICCNRCGEDNGTIFAGSSAVFSCKRGSGRPKLLHAMGREDEGVEVWTV</sequence>
<dbReference type="GO" id="GO:0008418">
    <property type="term" value="F:protein-N-terminal asparagine amidohydrolase activity"/>
    <property type="evidence" value="ECO:0007669"/>
    <property type="project" value="InterPro"/>
</dbReference>
<dbReference type="SUPFAM" id="SSF56317">
    <property type="entry name" value="Carbon-nitrogen hydrolase"/>
    <property type="match status" value="1"/>
</dbReference>
<evidence type="ECO:0000313" key="3">
    <source>
        <dbReference type="Proteomes" id="UP000027265"/>
    </source>
</evidence>
<feature type="domain" description="CN hydrolase" evidence="1">
    <location>
        <begin position="8"/>
        <end position="313"/>
    </location>
</feature>
<dbReference type="InParanoid" id="A0A067QJC6"/>
<dbReference type="Pfam" id="PF00795">
    <property type="entry name" value="CN_hydrolase"/>
    <property type="match status" value="1"/>
</dbReference>
<dbReference type="FunCoup" id="A0A067QJC6">
    <property type="interactions" value="6"/>
</dbReference>
<dbReference type="GO" id="GO:0030163">
    <property type="term" value="P:protein catabolic process"/>
    <property type="evidence" value="ECO:0007669"/>
    <property type="project" value="TreeGrafter"/>
</dbReference>
<protein>
    <recommendedName>
        <fullName evidence="1">CN hydrolase domain-containing protein</fullName>
    </recommendedName>
</protein>